<dbReference type="AlphaFoldDB" id="A0A3D9Z1P4"/>
<dbReference type="Proteomes" id="UP000256900">
    <property type="component" value="Unassembled WGS sequence"/>
</dbReference>
<sequence>MTPFLVRMPWLPTAPTDFAARCKSMRKEGAAPAEIKFLAAHALDTAQSANFTRVLGSRRDAGDDLTPLMPFHLGILSSATIDILCDCLPAAAVRHGISLAISHGAYGQVVQDALDPSSALNKQRLDAVLVRVDHRWLNLDKPLFSESPKERVDLALAQIRNIVLAIRENGHAAAIIETIPIPPDPLFGNFDRRQSGTIRSMINAYNDGLIDIASDSSIYLLDTSALAERVGTDYWFDPVQWGAYKLPFHADVHPIYSDMLGRLLGAIRGRSRKCLVLDLDNTLWGGVIGDDGLDGIHLGQGSAKGEAFLAVQQMALDLRARGVFLAIASKNDDIVARRPFNEHKDMLLKESDISVFQANWIDKASNLEAIAKALNIGIDALVLLDDNPAERAGMRAALPDVAVPELPDDPGWFPRYLLAAGYFETTSFSAEDRLRVASMESNAKREEVMAKSRNIGEYLTALEMVISFAQIDRQGRERTTQLINKTNQFNLTGLRYTSDEVAALESDPKVYGLQVRIADKFGDFGMIAVLICREIEAATWQIDLWAMSCRVLGRKVEEAIVAEIVRAVRDRGAKTLIGLYRRSPKNGMVADLYPRLGFAAAGERDGGVQAFALDIESYQIQALPFEINRPRQAEAAE</sequence>
<evidence type="ECO:0000313" key="3">
    <source>
        <dbReference type="Proteomes" id="UP000256900"/>
    </source>
</evidence>
<dbReference type="Pfam" id="PF21211">
    <property type="entry name" value="FkbH_N"/>
    <property type="match status" value="1"/>
</dbReference>
<dbReference type="InterPro" id="IPR023214">
    <property type="entry name" value="HAD_sf"/>
</dbReference>
<name>A0A3D9Z1P4_9HYPH</name>
<reference evidence="2 3" key="1">
    <citation type="submission" date="2018-08" db="EMBL/GenBank/DDBJ databases">
        <title>Genomic Encyclopedia of Type Strains, Phase IV (KMG-IV): sequencing the most valuable type-strain genomes for metagenomic binning, comparative biology and taxonomic classification.</title>
        <authorList>
            <person name="Goeker M."/>
        </authorList>
    </citation>
    <scope>NUCLEOTIDE SEQUENCE [LARGE SCALE GENOMIC DNA]</scope>
    <source>
        <strain evidence="2 3">BW863</strain>
    </source>
</reference>
<dbReference type="SUPFAM" id="SSF56784">
    <property type="entry name" value="HAD-like"/>
    <property type="match status" value="1"/>
</dbReference>
<dbReference type="NCBIfam" id="TIGR01681">
    <property type="entry name" value="HAD-SF-IIIC"/>
    <property type="match status" value="1"/>
</dbReference>
<dbReference type="InterPro" id="IPR010037">
    <property type="entry name" value="FkbH_domain"/>
</dbReference>
<proteinExistence type="predicted"/>
<dbReference type="InterPro" id="IPR049369">
    <property type="entry name" value="BF1531-like_N"/>
</dbReference>
<dbReference type="InterPro" id="IPR010033">
    <property type="entry name" value="HAD_SF_ppase_IIIC"/>
</dbReference>
<feature type="domain" description="BF1531-like N-terminal" evidence="1">
    <location>
        <begin position="74"/>
        <end position="257"/>
    </location>
</feature>
<dbReference type="InterPro" id="IPR036514">
    <property type="entry name" value="SGNH_hydro_sf"/>
</dbReference>
<protein>
    <submittedName>
        <fullName evidence="2">D-glyceryl-ACP synthase</fullName>
    </submittedName>
</protein>
<dbReference type="Gene3D" id="3.40.50.1110">
    <property type="entry name" value="SGNH hydrolase"/>
    <property type="match status" value="1"/>
</dbReference>
<comment type="caution">
    <text evidence="2">The sequence shown here is derived from an EMBL/GenBank/DDBJ whole genome shotgun (WGS) entry which is preliminary data.</text>
</comment>
<gene>
    <name evidence="2" type="ORF">DES32_0307</name>
</gene>
<evidence type="ECO:0000313" key="2">
    <source>
        <dbReference type="EMBL" id="REF89093.1"/>
    </source>
</evidence>
<evidence type="ECO:0000259" key="1">
    <source>
        <dbReference type="Pfam" id="PF21211"/>
    </source>
</evidence>
<keyword evidence="3" id="KW-1185">Reference proteome</keyword>
<organism evidence="2 3">
    <name type="scientific">Methylovirgula ligni</name>
    <dbReference type="NCBI Taxonomy" id="569860"/>
    <lineage>
        <taxon>Bacteria</taxon>
        <taxon>Pseudomonadati</taxon>
        <taxon>Pseudomonadota</taxon>
        <taxon>Alphaproteobacteria</taxon>
        <taxon>Hyphomicrobiales</taxon>
        <taxon>Beijerinckiaceae</taxon>
        <taxon>Methylovirgula</taxon>
    </lineage>
</organism>
<accession>A0A3D9Z1P4</accession>
<dbReference type="GO" id="GO:0016788">
    <property type="term" value="F:hydrolase activity, acting on ester bonds"/>
    <property type="evidence" value="ECO:0007669"/>
    <property type="project" value="UniProtKB-ARBA"/>
</dbReference>
<dbReference type="Gene3D" id="3.40.50.1000">
    <property type="entry name" value="HAD superfamily/HAD-like"/>
    <property type="match status" value="1"/>
</dbReference>
<dbReference type="EMBL" id="QUMO01000001">
    <property type="protein sequence ID" value="REF89093.1"/>
    <property type="molecule type" value="Genomic_DNA"/>
</dbReference>
<dbReference type="RefSeq" id="WP_165204116.1">
    <property type="nucleotide sequence ID" value="NZ_CP025086.1"/>
</dbReference>
<dbReference type="NCBIfam" id="TIGR01686">
    <property type="entry name" value="FkbH"/>
    <property type="match status" value="1"/>
</dbReference>
<dbReference type="InterPro" id="IPR036412">
    <property type="entry name" value="HAD-like_sf"/>
</dbReference>